<evidence type="ECO:0000313" key="5">
    <source>
        <dbReference type="Proteomes" id="UP000002064"/>
    </source>
</evidence>
<dbReference type="GO" id="GO:0016787">
    <property type="term" value="F:hydrolase activity"/>
    <property type="evidence" value="ECO:0007669"/>
    <property type="project" value="UniProtKB-KW"/>
</dbReference>
<reference evidence="4 5" key="1">
    <citation type="submission" date="2010-05" db="EMBL/GenBank/DDBJ databases">
        <title>Complete sequence of Thermoanaerobacter mathranii subsp. mathranii mathranii str. A3.</title>
        <authorList>
            <consortium name="US DOE Joint Genome Institute"/>
            <person name="Lucas S."/>
            <person name="Copeland A."/>
            <person name="Lapidus A."/>
            <person name="Cheng J.-F."/>
            <person name="Bruce D."/>
            <person name="Goodwin L."/>
            <person name="Pitluck S."/>
            <person name="Held B."/>
            <person name="Detter J.C."/>
            <person name="Han C."/>
            <person name="Tapia R."/>
            <person name="Land M."/>
            <person name="Hauser L."/>
            <person name="Kyrpides N."/>
            <person name="Mikhailova N."/>
            <person name="Zhou J."/>
            <person name="Hemme C."/>
            <person name="Woyke T."/>
        </authorList>
    </citation>
    <scope>NUCLEOTIDE SEQUENCE [LARGE SCALE GENOMIC DNA]</scope>
    <source>
        <strain evidence="4 5">A3</strain>
    </source>
</reference>
<dbReference type="PRINTS" id="PR00502">
    <property type="entry name" value="NUDIXFAMILY"/>
</dbReference>
<evidence type="ECO:0000256" key="2">
    <source>
        <dbReference type="ARBA" id="ARBA00022801"/>
    </source>
</evidence>
<dbReference type="Gene3D" id="3.90.79.10">
    <property type="entry name" value="Nucleoside Triphosphate Pyrophosphohydrolase"/>
    <property type="match status" value="1"/>
</dbReference>
<dbReference type="Pfam" id="PF00293">
    <property type="entry name" value="NUDIX"/>
    <property type="match status" value="1"/>
</dbReference>
<dbReference type="PROSITE" id="PS51462">
    <property type="entry name" value="NUDIX"/>
    <property type="match status" value="1"/>
</dbReference>
<accession>A0ABN3Z3F5</accession>
<proteinExistence type="predicted"/>
<dbReference type="PANTHER" id="PTHR43046:SF14">
    <property type="entry name" value="MUTT_NUDIX FAMILY PROTEIN"/>
    <property type="match status" value="1"/>
</dbReference>
<name>A0ABN3Z3F5_THEM3</name>
<keyword evidence="2 4" id="KW-0378">Hydrolase</keyword>
<organism evidence="4 5">
    <name type="scientific">Thermoanaerobacter mathranii subsp. mathranii (strain DSM 11426 / CCUG 53645 / CIP 108742 / A3)</name>
    <dbReference type="NCBI Taxonomy" id="583358"/>
    <lineage>
        <taxon>Bacteria</taxon>
        <taxon>Bacillati</taxon>
        <taxon>Bacillota</taxon>
        <taxon>Clostridia</taxon>
        <taxon>Thermoanaerobacterales</taxon>
        <taxon>Thermoanaerobacteraceae</taxon>
        <taxon>Thermoanaerobacter</taxon>
    </lineage>
</organism>
<dbReference type="Proteomes" id="UP000002064">
    <property type="component" value="Chromosome"/>
</dbReference>
<comment type="cofactor">
    <cofactor evidence="1">
        <name>Mg(2+)</name>
        <dbReference type="ChEBI" id="CHEBI:18420"/>
    </cofactor>
</comment>
<evidence type="ECO:0000259" key="3">
    <source>
        <dbReference type="PROSITE" id="PS51462"/>
    </source>
</evidence>
<dbReference type="InterPro" id="IPR000086">
    <property type="entry name" value="NUDIX_hydrolase_dom"/>
</dbReference>
<sequence length="155" mass="17624">MKQIIVGVEGIVIKDGKVLLVRHTYGQFKGKWIIPGGHVEAGENIDAAVLREIKEETSIEARVKNIISIIRSILLPDNNSEIYIVFLLDYVSGTPTPDGIENDSADFLDIDEVIKNENVVYLSRYLIKKVLTYNYNKLSPDPFYPFDNLNYKLFC</sequence>
<dbReference type="SUPFAM" id="SSF55811">
    <property type="entry name" value="Nudix"/>
    <property type="match status" value="1"/>
</dbReference>
<dbReference type="InterPro" id="IPR020476">
    <property type="entry name" value="Nudix_hydrolase"/>
</dbReference>
<protein>
    <submittedName>
        <fullName evidence="4">NUDIX hydrolase</fullName>
    </submittedName>
</protein>
<evidence type="ECO:0000313" key="4">
    <source>
        <dbReference type="EMBL" id="ADH61287.1"/>
    </source>
</evidence>
<dbReference type="InterPro" id="IPR015797">
    <property type="entry name" value="NUDIX_hydrolase-like_dom_sf"/>
</dbReference>
<feature type="domain" description="Nudix hydrolase" evidence="3">
    <location>
        <begin position="1"/>
        <end position="132"/>
    </location>
</feature>
<gene>
    <name evidence="4" type="ordered locus">Tmath_1578</name>
</gene>
<dbReference type="EMBL" id="CP002032">
    <property type="protein sequence ID" value="ADH61287.1"/>
    <property type="molecule type" value="Genomic_DNA"/>
</dbReference>
<evidence type="ECO:0000256" key="1">
    <source>
        <dbReference type="ARBA" id="ARBA00001946"/>
    </source>
</evidence>
<dbReference type="PANTHER" id="PTHR43046">
    <property type="entry name" value="GDP-MANNOSE MANNOSYL HYDROLASE"/>
    <property type="match status" value="1"/>
</dbReference>
<dbReference type="RefSeq" id="WP_013150555.1">
    <property type="nucleotide sequence ID" value="NC_014209.1"/>
</dbReference>
<keyword evidence="5" id="KW-1185">Reference proteome</keyword>